<organism evidence="1 2">
    <name type="scientific">Candidatus Roizmanbacteria bacterium CG22_combo_CG10-13_8_21_14_all_38_20</name>
    <dbReference type="NCBI Taxonomy" id="1974862"/>
    <lineage>
        <taxon>Bacteria</taxon>
        <taxon>Candidatus Roizmaniibacteriota</taxon>
    </lineage>
</organism>
<dbReference type="InterPro" id="IPR015943">
    <property type="entry name" value="WD40/YVTN_repeat-like_dom_sf"/>
</dbReference>
<accession>A0A2H0BVY1</accession>
<gene>
    <name evidence="1" type="ORF">COW99_01905</name>
</gene>
<protein>
    <recommendedName>
        <fullName evidence="3">Sortilin N-terminal domain-containing protein</fullName>
    </recommendedName>
</protein>
<evidence type="ECO:0000313" key="1">
    <source>
        <dbReference type="EMBL" id="PIP61842.1"/>
    </source>
</evidence>
<proteinExistence type="predicted"/>
<reference evidence="1 2" key="1">
    <citation type="submission" date="2017-09" db="EMBL/GenBank/DDBJ databases">
        <title>Depth-based differentiation of microbial function through sediment-hosted aquifers and enrichment of novel symbionts in the deep terrestrial subsurface.</title>
        <authorList>
            <person name="Probst A.J."/>
            <person name="Ladd B."/>
            <person name="Jarett J.K."/>
            <person name="Geller-Mcgrath D.E."/>
            <person name="Sieber C.M."/>
            <person name="Emerson J.B."/>
            <person name="Anantharaman K."/>
            <person name="Thomas B.C."/>
            <person name="Malmstrom R."/>
            <person name="Stieglmeier M."/>
            <person name="Klingl A."/>
            <person name="Woyke T."/>
            <person name="Ryan C.M."/>
            <person name="Banfield J.F."/>
        </authorList>
    </citation>
    <scope>NUCLEOTIDE SEQUENCE [LARGE SCALE GENOMIC DNA]</scope>
    <source>
        <strain evidence="1">CG22_combo_CG10-13_8_21_14_all_38_20</strain>
    </source>
</reference>
<sequence>MNKNYIIGIVVITFALLVGAIWSNSQESSSPPVTESNQGVEQKLYPEDEITHGHGLAVDVSDSNKVYIATHHGLLVLVNEKDLFRVGTSRDDYMGFSVHSTSPSIFFSSGHPATGGNVGFQKSEDGGITWKKISNGLNGPVDFHAMAVSPVNPNLLDGLVAAIAIHPTYSQTLLISSEVLGLAKSSDSGKNWQKIEANFNGESPLFIAYDKQKPETVYILTEKNSMFKSTDSGES</sequence>
<dbReference type="Proteomes" id="UP000231246">
    <property type="component" value="Unassembled WGS sequence"/>
</dbReference>
<dbReference type="EMBL" id="PCTA01000012">
    <property type="protein sequence ID" value="PIP61842.1"/>
    <property type="molecule type" value="Genomic_DNA"/>
</dbReference>
<dbReference type="AlphaFoldDB" id="A0A2H0BVY1"/>
<name>A0A2H0BVY1_9BACT</name>
<dbReference type="Gene3D" id="2.130.10.10">
    <property type="entry name" value="YVTN repeat-like/Quinoprotein amine dehydrogenase"/>
    <property type="match status" value="2"/>
</dbReference>
<evidence type="ECO:0000313" key="2">
    <source>
        <dbReference type="Proteomes" id="UP000231246"/>
    </source>
</evidence>
<dbReference type="SUPFAM" id="SSF110296">
    <property type="entry name" value="Oligoxyloglucan reducing end-specific cellobiohydrolase"/>
    <property type="match status" value="1"/>
</dbReference>
<comment type="caution">
    <text evidence="1">The sequence shown here is derived from an EMBL/GenBank/DDBJ whole genome shotgun (WGS) entry which is preliminary data.</text>
</comment>
<evidence type="ECO:0008006" key="3">
    <source>
        <dbReference type="Google" id="ProtNLM"/>
    </source>
</evidence>